<evidence type="ECO:0000256" key="1">
    <source>
        <dbReference type="SAM" id="MobiDB-lite"/>
    </source>
</evidence>
<dbReference type="InterPro" id="IPR036872">
    <property type="entry name" value="CH_dom_sf"/>
</dbReference>
<accession>A0ABM1EK12</accession>
<dbReference type="PROSITE" id="PS50021">
    <property type="entry name" value="CH"/>
    <property type="match status" value="1"/>
</dbReference>
<dbReference type="PANTHER" id="PTHR12509:SF8">
    <property type="entry name" value="SPERMATOGENESIS-ASSOCIATED PROTEIN 4"/>
    <property type="match status" value="1"/>
</dbReference>
<evidence type="ECO:0000313" key="3">
    <source>
        <dbReference type="Proteomes" id="UP000695022"/>
    </source>
</evidence>
<dbReference type="SUPFAM" id="SSF47576">
    <property type="entry name" value="Calponin-homology domain, CH-domain"/>
    <property type="match status" value="1"/>
</dbReference>
<feature type="compositionally biased region" description="Basic and acidic residues" evidence="1">
    <location>
        <begin position="186"/>
        <end position="195"/>
    </location>
</feature>
<dbReference type="GeneID" id="106813004"/>
<feature type="compositionally biased region" description="Polar residues" evidence="1">
    <location>
        <begin position="213"/>
        <end position="223"/>
    </location>
</feature>
<dbReference type="InterPro" id="IPR010441">
    <property type="entry name" value="CH_2"/>
</dbReference>
<dbReference type="RefSeq" id="XP_014672533.1">
    <property type="nucleotide sequence ID" value="XM_014817047.1"/>
</dbReference>
<dbReference type="InterPro" id="IPR001715">
    <property type="entry name" value="CH_dom"/>
</dbReference>
<dbReference type="Gene3D" id="1.10.418.10">
    <property type="entry name" value="Calponin-like domain"/>
    <property type="match status" value="1"/>
</dbReference>
<proteinExistence type="predicted"/>
<keyword evidence="3" id="KW-1185">Reference proteome</keyword>
<sequence>MAGLPREVIKWLQSLDLTFAVKNTKWDFSNGFLVAEIFSWYFPQDIYMHSYSNGTSLQSKMGNWTRLQRFIEKQKLCIPTDLIDGTIHCKEGAAQVLIETIYALLTNRSLQKLQREGSSSSSGSAARFTDWSYQATLPMHARSTASTAIKNNLRLTEFLTDPSISLGQTKAQSVIQDHIRLRSQEKLESPERFDIRPTLPQLSPSPRPARMVSTRSTGVSTPVKQADAVNPPTGGADWV</sequence>
<gene>
    <name evidence="4" type="primary">LOC106813004</name>
</gene>
<reference evidence="4" key="1">
    <citation type="submission" date="2025-08" db="UniProtKB">
        <authorList>
            <consortium name="RefSeq"/>
        </authorList>
    </citation>
    <scope>IDENTIFICATION</scope>
</reference>
<feature type="domain" description="Calponin-homology (CH)" evidence="2">
    <location>
        <begin position="2"/>
        <end position="108"/>
    </location>
</feature>
<protein>
    <submittedName>
        <fullName evidence="4">Spermatogenesis-associated protein 4-like</fullName>
    </submittedName>
</protein>
<dbReference type="Proteomes" id="UP000695022">
    <property type="component" value="Unplaced"/>
</dbReference>
<dbReference type="InterPro" id="IPR052111">
    <property type="entry name" value="Spermatogenesis_Ciliary_MAP"/>
</dbReference>
<dbReference type="PANTHER" id="PTHR12509">
    <property type="entry name" value="SPERMATOGENESIS-ASSOCIATED 4-RELATED"/>
    <property type="match status" value="1"/>
</dbReference>
<evidence type="ECO:0000259" key="2">
    <source>
        <dbReference type="PROSITE" id="PS50021"/>
    </source>
</evidence>
<organism evidence="3 4">
    <name type="scientific">Priapulus caudatus</name>
    <name type="common">Priapulid worm</name>
    <dbReference type="NCBI Taxonomy" id="37621"/>
    <lineage>
        <taxon>Eukaryota</taxon>
        <taxon>Metazoa</taxon>
        <taxon>Ecdysozoa</taxon>
        <taxon>Scalidophora</taxon>
        <taxon>Priapulida</taxon>
        <taxon>Priapulimorpha</taxon>
        <taxon>Priapulimorphida</taxon>
        <taxon>Priapulidae</taxon>
        <taxon>Priapulus</taxon>
    </lineage>
</organism>
<evidence type="ECO:0000313" key="4">
    <source>
        <dbReference type="RefSeq" id="XP_014672533.1"/>
    </source>
</evidence>
<dbReference type="Pfam" id="PF06294">
    <property type="entry name" value="CH_2"/>
    <property type="match status" value="1"/>
</dbReference>
<feature type="region of interest" description="Disordered" evidence="1">
    <location>
        <begin position="186"/>
        <end position="239"/>
    </location>
</feature>
<name>A0ABM1EK12_PRICU</name>